<accession>W2HYY1</accession>
<evidence type="ECO:0000313" key="1">
    <source>
        <dbReference type="EMBL" id="ETL27056.1"/>
    </source>
</evidence>
<name>W2HYY1_PHYNI</name>
<dbReference type="Proteomes" id="UP000053864">
    <property type="component" value="Unassembled WGS sequence"/>
</dbReference>
<dbReference type="AlphaFoldDB" id="W2HYY1"/>
<dbReference type="EMBL" id="KI676071">
    <property type="protein sequence ID" value="ETL27056.1"/>
    <property type="molecule type" value="Genomic_DNA"/>
</dbReference>
<sequence>MALQTYKGIGFGGEVEPNLSAISDAEGIQAGLTAASLAVRE</sequence>
<gene>
    <name evidence="1" type="ORF">L916_19361</name>
</gene>
<proteinExistence type="predicted"/>
<organism evidence="1">
    <name type="scientific">Phytophthora nicotianae</name>
    <name type="common">Potato buckeye rot agent</name>
    <name type="synonym">Phytophthora parasitica</name>
    <dbReference type="NCBI Taxonomy" id="4792"/>
    <lineage>
        <taxon>Eukaryota</taxon>
        <taxon>Sar</taxon>
        <taxon>Stramenopiles</taxon>
        <taxon>Oomycota</taxon>
        <taxon>Peronosporomycetes</taxon>
        <taxon>Peronosporales</taxon>
        <taxon>Peronosporaceae</taxon>
        <taxon>Phytophthora</taxon>
    </lineage>
</organism>
<protein>
    <submittedName>
        <fullName evidence="1">Uncharacterized protein</fullName>
    </submittedName>
</protein>
<reference evidence="1" key="1">
    <citation type="submission" date="2013-11" db="EMBL/GenBank/DDBJ databases">
        <title>The Genome Sequence of Phytophthora parasitica CJ05E6.</title>
        <authorList>
            <consortium name="The Broad Institute Genomics Platform"/>
            <person name="Russ C."/>
            <person name="Tyler B."/>
            <person name="Panabieres F."/>
            <person name="Shan W."/>
            <person name="Tripathy S."/>
            <person name="Grunwald N."/>
            <person name="Machado M."/>
            <person name="Johnson C.S."/>
            <person name="Arredondo F."/>
            <person name="Hong C."/>
            <person name="Coffey M."/>
            <person name="Young S.K."/>
            <person name="Zeng Q."/>
            <person name="Gargeya S."/>
            <person name="Fitzgerald M."/>
            <person name="Abouelleil A."/>
            <person name="Alvarado L."/>
            <person name="Chapman S.B."/>
            <person name="Gainer-Dewar J."/>
            <person name="Goldberg J."/>
            <person name="Griggs A."/>
            <person name="Gujja S."/>
            <person name="Hansen M."/>
            <person name="Howarth C."/>
            <person name="Imamovic A."/>
            <person name="Ireland A."/>
            <person name="Larimer J."/>
            <person name="McCowan C."/>
            <person name="Murphy C."/>
            <person name="Pearson M."/>
            <person name="Poon T.W."/>
            <person name="Priest M."/>
            <person name="Roberts A."/>
            <person name="Saif S."/>
            <person name="Shea T."/>
            <person name="Sykes S."/>
            <person name="Wortman J."/>
            <person name="Nusbaum C."/>
            <person name="Birren B."/>
        </authorList>
    </citation>
    <scope>NUCLEOTIDE SEQUENCE [LARGE SCALE GENOMIC DNA]</scope>
    <source>
        <strain evidence="1">CJ05E6</strain>
    </source>
</reference>